<dbReference type="InterPro" id="IPR054209">
    <property type="entry name" value="DUF6916"/>
</dbReference>
<dbReference type="Proteomes" id="UP000652760">
    <property type="component" value="Unassembled WGS sequence"/>
</dbReference>
<dbReference type="EMBL" id="JAENHM010000069">
    <property type="protein sequence ID" value="MBK1840761.1"/>
    <property type="molecule type" value="Genomic_DNA"/>
</dbReference>
<dbReference type="RefSeq" id="WP_200197486.1">
    <property type="nucleotide sequence ID" value="NZ_JAENHM010000069.1"/>
</dbReference>
<name>A0ABS1FBG2_9PROT</name>
<evidence type="ECO:0000259" key="1">
    <source>
        <dbReference type="Pfam" id="PF21880"/>
    </source>
</evidence>
<sequence length="107" mass="11499">MTELRTLSSADFTPHLNSVFTLVSEEGLEIAATLVVSTEYPRNTMRGAARTAFDLILECPVDGVPHFNGASFTITHPVMGSVGPLYVERVASAASGPDVARFQIIFN</sequence>
<accession>A0ABS1FBG2</accession>
<dbReference type="Pfam" id="PF21880">
    <property type="entry name" value="DUF6916"/>
    <property type="match status" value="1"/>
</dbReference>
<evidence type="ECO:0000313" key="2">
    <source>
        <dbReference type="EMBL" id="MBK1840761.1"/>
    </source>
</evidence>
<proteinExistence type="predicted"/>
<comment type="caution">
    <text evidence="2">The sequence shown here is derived from an EMBL/GenBank/DDBJ whole genome shotgun (WGS) entry which is preliminary data.</text>
</comment>
<reference evidence="3" key="1">
    <citation type="submission" date="2021-01" db="EMBL/GenBank/DDBJ databases">
        <title>Genome public.</title>
        <authorList>
            <person name="Liu C."/>
            <person name="Sun Q."/>
        </authorList>
    </citation>
    <scope>NUCLEOTIDE SEQUENCE [LARGE SCALE GENOMIC DNA]</scope>
    <source>
        <strain evidence="3">YIM B02556</strain>
    </source>
</reference>
<gene>
    <name evidence="2" type="ORF">JHL17_25485</name>
</gene>
<evidence type="ECO:0000313" key="3">
    <source>
        <dbReference type="Proteomes" id="UP000652760"/>
    </source>
</evidence>
<organism evidence="2 3">
    <name type="scientific">Azospirillum endophyticum</name>
    <dbReference type="NCBI Taxonomy" id="2800326"/>
    <lineage>
        <taxon>Bacteria</taxon>
        <taxon>Pseudomonadati</taxon>
        <taxon>Pseudomonadota</taxon>
        <taxon>Alphaproteobacteria</taxon>
        <taxon>Rhodospirillales</taxon>
        <taxon>Azospirillaceae</taxon>
        <taxon>Azospirillum</taxon>
    </lineage>
</organism>
<feature type="domain" description="DUF6916" evidence="1">
    <location>
        <begin position="7"/>
        <end position="106"/>
    </location>
</feature>
<protein>
    <recommendedName>
        <fullName evidence="1">DUF6916 domain-containing protein</fullName>
    </recommendedName>
</protein>
<keyword evidence="3" id="KW-1185">Reference proteome</keyword>